<feature type="transmembrane region" description="Helical" evidence="7">
    <location>
        <begin position="106"/>
        <end position="130"/>
    </location>
</feature>
<dbReference type="Proteomes" id="UP000321196">
    <property type="component" value="Unassembled WGS sequence"/>
</dbReference>
<keyword evidence="4 7" id="KW-0812">Transmembrane</keyword>
<sequence length="322" mass="35157">MSETTAIVMDQRNARQIERETRRNEKTAHKRLTSKGATIAAAIIAIFWSIPTFGLLVTSFRPGADSSSTGWWTVFVNPSFTLDNYFQALTAGGTSLTLGESFINSLAISIPATIIPIVVASLAAYAFAWIPFKGRNGLFIFVFALQIVPIQMALVPLLSMFSRGLTINDVTIFPGLALRDADHSFATVWIAHAIFALPLAIFMLHNFISEIPNEVIEAARVDGAGHGQVFFRIILPLAMPAIASFGIFQFLWVWNDLLVATIFAPDTSLPLTQTLNSLSGSWGDQWFLQSAGAFIAIIVPLIVFFALQRFFVRGLLAGATKG</sequence>
<organism evidence="9 10">
    <name type="scientific">Microbacterium mitrae</name>
    <dbReference type="NCBI Taxonomy" id="664640"/>
    <lineage>
        <taxon>Bacteria</taxon>
        <taxon>Bacillati</taxon>
        <taxon>Actinomycetota</taxon>
        <taxon>Actinomycetes</taxon>
        <taxon>Micrococcales</taxon>
        <taxon>Microbacteriaceae</taxon>
        <taxon>Microbacterium</taxon>
    </lineage>
</organism>
<comment type="caution">
    <text evidence="9">The sequence shown here is derived from an EMBL/GenBank/DDBJ whole genome shotgun (WGS) entry which is preliminary data.</text>
</comment>
<dbReference type="PANTHER" id="PTHR43744:SF4">
    <property type="entry name" value="OSMOPROTECTIVE COMPOUNDS UPTAKE PERMEASE PROTEIN GGTD"/>
    <property type="match status" value="1"/>
</dbReference>
<dbReference type="AlphaFoldDB" id="A0A5C8HMZ2"/>
<evidence type="ECO:0000256" key="1">
    <source>
        <dbReference type="ARBA" id="ARBA00004651"/>
    </source>
</evidence>
<dbReference type="RefSeq" id="WP_147826550.1">
    <property type="nucleotide sequence ID" value="NZ_BAAARG010000004.1"/>
</dbReference>
<dbReference type="Pfam" id="PF00528">
    <property type="entry name" value="BPD_transp_1"/>
    <property type="match status" value="1"/>
</dbReference>
<dbReference type="OrthoDB" id="9794684at2"/>
<dbReference type="PANTHER" id="PTHR43744">
    <property type="entry name" value="ABC TRANSPORTER PERMEASE PROTEIN MG189-RELATED-RELATED"/>
    <property type="match status" value="1"/>
</dbReference>
<evidence type="ECO:0000313" key="9">
    <source>
        <dbReference type="EMBL" id="TXK03025.1"/>
    </source>
</evidence>
<evidence type="ECO:0000256" key="5">
    <source>
        <dbReference type="ARBA" id="ARBA00022989"/>
    </source>
</evidence>
<evidence type="ECO:0000256" key="3">
    <source>
        <dbReference type="ARBA" id="ARBA00022475"/>
    </source>
</evidence>
<accession>A0A5C8HMZ2</accession>
<comment type="similarity">
    <text evidence="7">Belongs to the binding-protein-dependent transport system permease family.</text>
</comment>
<feature type="transmembrane region" description="Helical" evidence="7">
    <location>
        <begin position="137"/>
        <end position="158"/>
    </location>
</feature>
<keyword evidence="2 7" id="KW-0813">Transport</keyword>
<feature type="transmembrane region" description="Helical" evidence="7">
    <location>
        <begin position="36"/>
        <end position="57"/>
    </location>
</feature>
<keyword evidence="5 7" id="KW-1133">Transmembrane helix</keyword>
<dbReference type="GO" id="GO:0055085">
    <property type="term" value="P:transmembrane transport"/>
    <property type="evidence" value="ECO:0007669"/>
    <property type="project" value="InterPro"/>
</dbReference>
<keyword evidence="10" id="KW-1185">Reference proteome</keyword>
<evidence type="ECO:0000256" key="7">
    <source>
        <dbReference type="RuleBase" id="RU363032"/>
    </source>
</evidence>
<gene>
    <name evidence="9" type="ORF">FVP60_12095</name>
</gene>
<feature type="domain" description="ABC transmembrane type-1" evidence="8">
    <location>
        <begin position="102"/>
        <end position="307"/>
    </location>
</feature>
<name>A0A5C8HMZ2_9MICO</name>
<evidence type="ECO:0000313" key="10">
    <source>
        <dbReference type="Proteomes" id="UP000321196"/>
    </source>
</evidence>
<evidence type="ECO:0000256" key="4">
    <source>
        <dbReference type="ARBA" id="ARBA00022692"/>
    </source>
</evidence>
<dbReference type="InterPro" id="IPR000515">
    <property type="entry name" value="MetI-like"/>
</dbReference>
<keyword evidence="3" id="KW-1003">Cell membrane</keyword>
<dbReference type="Gene3D" id="1.10.3720.10">
    <property type="entry name" value="MetI-like"/>
    <property type="match status" value="1"/>
</dbReference>
<dbReference type="PROSITE" id="PS50928">
    <property type="entry name" value="ABC_TM1"/>
    <property type="match status" value="1"/>
</dbReference>
<reference evidence="9 10" key="1">
    <citation type="submission" date="2019-08" db="EMBL/GenBank/DDBJ databases">
        <authorList>
            <person name="Dong K."/>
        </authorList>
    </citation>
    <scope>NUCLEOTIDE SEQUENCE [LARGE SCALE GENOMIC DNA]</scope>
    <source>
        <strain evidence="9 10">M4-8</strain>
    </source>
</reference>
<feature type="transmembrane region" description="Helical" evidence="7">
    <location>
        <begin position="186"/>
        <end position="208"/>
    </location>
</feature>
<feature type="transmembrane region" description="Helical" evidence="7">
    <location>
        <begin position="229"/>
        <end position="254"/>
    </location>
</feature>
<dbReference type="GO" id="GO:0005886">
    <property type="term" value="C:plasma membrane"/>
    <property type="evidence" value="ECO:0007669"/>
    <property type="project" value="UniProtKB-SubCell"/>
</dbReference>
<evidence type="ECO:0000256" key="2">
    <source>
        <dbReference type="ARBA" id="ARBA00022448"/>
    </source>
</evidence>
<dbReference type="InterPro" id="IPR035906">
    <property type="entry name" value="MetI-like_sf"/>
</dbReference>
<comment type="subcellular location">
    <subcellularLocation>
        <location evidence="1 7">Cell membrane</location>
        <topology evidence="1 7">Multi-pass membrane protein</topology>
    </subcellularLocation>
</comment>
<feature type="transmembrane region" description="Helical" evidence="7">
    <location>
        <begin position="286"/>
        <end position="307"/>
    </location>
</feature>
<evidence type="ECO:0000259" key="8">
    <source>
        <dbReference type="PROSITE" id="PS50928"/>
    </source>
</evidence>
<evidence type="ECO:0000256" key="6">
    <source>
        <dbReference type="ARBA" id="ARBA00023136"/>
    </source>
</evidence>
<protein>
    <submittedName>
        <fullName evidence="9">Carbohydrate ABC transporter permease</fullName>
    </submittedName>
</protein>
<keyword evidence="6 7" id="KW-0472">Membrane</keyword>
<dbReference type="CDD" id="cd06261">
    <property type="entry name" value="TM_PBP2"/>
    <property type="match status" value="1"/>
</dbReference>
<dbReference type="EMBL" id="VRSW01000005">
    <property type="protein sequence ID" value="TXK03025.1"/>
    <property type="molecule type" value="Genomic_DNA"/>
</dbReference>
<proteinExistence type="inferred from homology"/>
<dbReference type="SUPFAM" id="SSF161098">
    <property type="entry name" value="MetI-like"/>
    <property type="match status" value="1"/>
</dbReference>